<dbReference type="AlphaFoldDB" id="A0A2M7S8A2"/>
<evidence type="ECO:0000256" key="1">
    <source>
        <dbReference type="SAM" id="SignalP"/>
    </source>
</evidence>
<evidence type="ECO:0008006" key="4">
    <source>
        <dbReference type="Google" id="ProtNLM"/>
    </source>
</evidence>
<gene>
    <name evidence="2" type="ORF">COY52_08910</name>
</gene>
<evidence type="ECO:0000313" key="3">
    <source>
        <dbReference type="Proteomes" id="UP000229307"/>
    </source>
</evidence>
<organism evidence="2 3">
    <name type="scientific">Candidatus Desantisbacteria bacterium CG_4_10_14_0_8_um_filter_48_22</name>
    <dbReference type="NCBI Taxonomy" id="1974543"/>
    <lineage>
        <taxon>Bacteria</taxon>
        <taxon>Candidatus Desantisiibacteriota</taxon>
    </lineage>
</organism>
<dbReference type="EMBL" id="PFMR01000235">
    <property type="protein sequence ID" value="PIZ15752.1"/>
    <property type="molecule type" value="Genomic_DNA"/>
</dbReference>
<feature type="signal peptide" evidence="1">
    <location>
        <begin position="1"/>
        <end position="23"/>
    </location>
</feature>
<name>A0A2M7S8A2_9BACT</name>
<keyword evidence="1" id="KW-0732">Signal</keyword>
<proteinExistence type="predicted"/>
<feature type="chain" id="PRO_5014740601" description="DUF4878 domain-containing protein" evidence="1">
    <location>
        <begin position="24"/>
        <end position="142"/>
    </location>
</feature>
<accession>A0A2M7S8A2</accession>
<dbReference type="Proteomes" id="UP000229307">
    <property type="component" value="Unassembled WGS sequence"/>
</dbReference>
<evidence type="ECO:0000313" key="2">
    <source>
        <dbReference type="EMBL" id="PIZ15752.1"/>
    </source>
</evidence>
<protein>
    <recommendedName>
        <fullName evidence="4">DUF4878 domain-containing protein</fullName>
    </recommendedName>
</protein>
<reference evidence="3" key="1">
    <citation type="submission" date="2017-09" db="EMBL/GenBank/DDBJ databases">
        <title>Depth-based differentiation of microbial function through sediment-hosted aquifers and enrichment of novel symbionts in the deep terrestrial subsurface.</title>
        <authorList>
            <person name="Probst A.J."/>
            <person name="Ladd B."/>
            <person name="Jarett J.K."/>
            <person name="Geller-Mcgrath D.E."/>
            <person name="Sieber C.M.K."/>
            <person name="Emerson J.B."/>
            <person name="Anantharaman K."/>
            <person name="Thomas B.C."/>
            <person name="Malmstrom R."/>
            <person name="Stieglmeier M."/>
            <person name="Klingl A."/>
            <person name="Woyke T."/>
            <person name="Ryan C.M."/>
            <person name="Banfield J.F."/>
        </authorList>
    </citation>
    <scope>NUCLEOTIDE SEQUENCE [LARGE SCALE GENOMIC DNA]</scope>
</reference>
<comment type="caution">
    <text evidence="2">The sequence shown here is derived from an EMBL/GenBank/DDBJ whole genome shotgun (WGS) entry which is preliminary data.</text>
</comment>
<sequence>MQISIKVIFICILLMIGSVCQTAARNPSEKTQIEAINVLEKYLMLEEKENYKECYSLFSSSHKQLLRKKYTVKNAEEYDNFFKKWEAFWYNSRIKKVKKISNKNAEIVVITTVEESGETETIEKVFFLINEKGQWKINDWKY</sequence>